<dbReference type="EMBL" id="JAEPQZ010000017">
    <property type="protein sequence ID" value="KAG2172277.1"/>
    <property type="molecule type" value="Genomic_DNA"/>
</dbReference>
<organism evidence="2 3">
    <name type="scientific">Mortierella isabellina</name>
    <name type="common">Filamentous fungus</name>
    <name type="synonym">Umbelopsis isabellina</name>
    <dbReference type="NCBI Taxonomy" id="91625"/>
    <lineage>
        <taxon>Eukaryota</taxon>
        <taxon>Fungi</taxon>
        <taxon>Fungi incertae sedis</taxon>
        <taxon>Mucoromycota</taxon>
        <taxon>Mucoromycotina</taxon>
        <taxon>Umbelopsidomycetes</taxon>
        <taxon>Umbelopsidales</taxon>
        <taxon>Umbelopsidaceae</taxon>
        <taxon>Umbelopsis</taxon>
    </lineage>
</organism>
<evidence type="ECO:0000313" key="2">
    <source>
        <dbReference type="EMBL" id="KAG2172277.1"/>
    </source>
</evidence>
<protein>
    <submittedName>
        <fullName evidence="2">Uncharacterized protein</fullName>
    </submittedName>
</protein>
<proteinExistence type="predicted"/>
<feature type="compositionally biased region" description="Basic residues" evidence="1">
    <location>
        <begin position="73"/>
        <end position="94"/>
    </location>
</feature>
<name>A0A8H7PE60_MORIS</name>
<keyword evidence="3" id="KW-1185">Reference proteome</keyword>
<comment type="caution">
    <text evidence="2">The sequence shown here is derived from an EMBL/GenBank/DDBJ whole genome shotgun (WGS) entry which is preliminary data.</text>
</comment>
<dbReference type="Proteomes" id="UP000654370">
    <property type="component" value="Unassembled WGS sequence"/>
</dbReference>
<evidence type="ECO:0000313" key="3">
    <source>
        <dbReference type="Proteomes" id="UP000654370"/>
    </source>
</evidence>
<dbReference type="OrthoDB" id="10415787at2759"/>
<dbReference type="AlphaFoldDB" id="A0A8H7PE60"/>
<feature type="region of interest" description="Disordered" evidence="1">
    <location>
        <begin position="1"/>
        <end position="136"/>
    </location>
</feature>
<accession>A0A8H7PE60</accession>
<evidence type="ECO:0000256" key="1">
    <source>
        <dbReference type="SAM" id="MobiDB-lite"/>
    </source>
</evidence>
<sequence length="408" mass="45281">MSAHSRQDTPPLHVPKSSEKSIHIMEDQGCAQQPAMDMATGESSLKRNRDHESQHDLSRTTLDFQSKSLKSNKSSKRREKRRRYRRNRNMRRHVLKAEPDRAASEATDRMSIDEPELLPAGSSAQTSTQGTTAESSATDGFVASMLASPVHSKPKPALEPTAELQPAKKKQKFKAENEMDETNSFASLLDFVSKVSRDMEECGDALLRELSDLCIACRQVVNMGMMTSESTSLLTPMIQSILDAIYSFGASYPEKYLESSLATIRDTNENLFIFYDWCPGLMQFTSPVNTERFTEELSAALATFFDESYFLVTLRTLLTEGQDTAPEKGTTRTSTTHGKGVQKHDPGEGSSRGPVSAAFSSSPAYDTDAEQDNLSNSSWYTISSARLFSSDIDIDFEPEDDNASKEQP</sequence>
<feature type="compositionally biased region" description="Basic and acidic residues" evidence="1">
    <location>
        <begin position="44"/>
        <end position="58"/>
    </location>
</feature>
<feature type="compositionally biased region" description="Low complexity" evidence="1">
    <location>
        <begin position="120"/>
        <end position="136"/>
    </location>
</feature>
<reference evidence="2" key="1">
    <citation type="submission" date="2020-12" db="EMBL/GenBank/DDBJ databases">
        <title>Metabolic potential, ecology and presence of endohyphal bacteria is reflected in genomic diversity of Mucoromycotina.</title>
        <authorList>
            <person name="Muszewska A."/>
            <person name="Okrasinska A."/>
            <person name="Steczkiewicz K."/>
            <person name="Drgas O."/>
            <person name="Orlowska M."/>
            <person name="Perlinska-Lenart U."/>
            <person name="Aleksandrzak-Piekarczyk T."/>
            <person name="Szatraj K."/>
            <person name="Zielenkiewicz U."/>
            <person name="Pilsyk S."/>
            <person name="Malc E."/>
            <person name="Mieczkowski P."/>
            <person name="Kruszewska J.S."/>
            <person name="Biernat P."/>
            <person name="Pawlowska J."/>
        </authorList>
    </citation>
    <scope>NUCLEOTIDE SEQUENCE</scope>
    <source>
        <strain evidence="2">WA0000067209</strain>
    </source>
</reference>
<feature type="region of interest" description="Disordered" evidence="1">
    <location>
        <begin position="322"/>
        <end position="373"/>
    </location>
</feature>
<feature type="compositionally biased region" description="Basic and acidic residues" evidence="1">
    <location>
        <begin position="95"/>
        <end position="112"/>
    </location>
</feature>
<gene>
    <name evidence="2" type="ORF">INT43_004818</name>
</gene>
<feature type="compositionally biased region" description="Basic and acidic residues" evidence="1">
    <location>
        <begin position="16"/>
        <end position="26"/>
    </location>
</feature>